<dbReference type="InterPro" id="IPR016181">
    <property type="entry name" value="Acyl_CoA_acyltransferase"/>
</dbReference>
<evidence type="ECO:0000313" key="6">
    <source>
        <dbReference type="Proteomes" id="UP000253941"/>
    </source>
</evidence>
<protein>
    <submittedName>
        <fullName evidence="5">N-acetyltransferase</fullName>
    </submittedName>
</protein>
<dbReference type="GO" id="GO:0008080">
    <property type="term" value="F:N-acetyltransferase activity"/>
    <property type="evidence" value="ECO:0007669"/>
    <property type="project" value="UniProtKB-ARBA"/>
</dbReference>
<evidence type="ECO:0000259" key="4">
    <source>
        <dbReference type="PROSITE" id="PS51186"/>
    </source>
</evidence>
<dbReference type="Proteomes" id="UP000253941">
    <property type="component" value="Unassembled WGS sequence"/>
</dbReference>
<dbReference type="EMBL" id="QPMH01000003">
    <property type="protein sequence ID" value="RDD62961.1"/>
    <property type="molecule type" value="Genomic_DNA"/>
</dbReference>
<dbReference type="PANTHER" id="PTHR10545:SF29">
    <property type="entry name" value="GH14572P-RELATED"/>
    <property type="match status" value="1"/>
</dbReference>
<keyword evidence="2" id="KW-0012">Acyltransferase</keyword>
<name>A0A369TC91_9PROT</name>
<dbReference type="InterPro" id="IPR000182">
    <property type="entry name" value="GNAT_dom"/>
</dbReference>
<dbReference type="AlphaFoldDB" id="A0A369TC91"/>
<keyword evidence="1 5" id="KW-0808">Transferase</keyword>
<evidence type="ECO:0000256" key="2">
    <source>
        <dbReference type="ARBA" id="ARBA00023315"/>
    </source>
</evidence>
<dbReference type="InterPro" id="IPR051016">
    <property type="entry name" value="Diverse_Substrate_AcTransf"/>
</dbReference>
<evidence type="ECO:0000256" key="1">
    <source>
        <dbReference type="ARBA" id="ARBA00022679"/>
    </source>
</evidence>
<reference evidence="5 6" key="1">
    <citation type="submission" date="2018-07" db="EMBL/GenBank/DDBJ databases">
        <title>Venubactetium sediminum gen. nov., sp. nov., isolated from a marine solar saltern.</title>
        <authorList>
            <person name="Wang S."/>
        </authorList>
    </citation>
    <scope>NUCLEOTIDE SEQUENCE [LARGE SCALE GENOMIC DNA]</scope>
    <source>
        <strain evidence="5 6">WD2A32</strain>
    </source>
</reference>
<organism evidence="5 6">
    <name type="scientific">Ferruginivarius sediminum</name>
    <dbReference type="NCBI Taxonomy" id="2661937"/>
    <lineage>
        <taxon>Bacteria</taxon>
        <taxon>Pseudomonadati</taxon>
        <taxon>Pseudomonadota</taxon>
        <taxon>Alphaproteobacteria</taxon>
        <taxon>Rhodospirillales</taxon>
        <taxon>Rhodospirillaceae</taxon>
        <taxon>Ferruginivarius</taxon>
    </lineage>
</organism>
<feature type="region of interest" description="Disordered" evidence="3">
    <location>
        <begin position="1"/>
        <end position="21"/>
    </location>
</feature>
<evidence type="ECO:0000256" key="3">
    <source>
        <dbReference type="SAM" id="MobiDB-lite"/>
    </source>
</evidence>
<gene>
    <name evidence="5" type="ORF">DRB17_04075</name>
</gene>
<proteinExistence type="predicted"/>
<feature type="domain" description="N-acetyltransferase" evidence="4">
    <location>
        <begin position="46"/>
        <end position="201"/>
    </location>
</feature>
<sequence length="204" mass="22115">MWKRCRRNAGSTDSGNTRRQKRNAGWTRACVRLYAPTMNDVIDTPVTVRRAEPADAATLAAMLAELATSEGKTVPPASEAQLAEWLGGDDPPFHALIAGRGGADLGYLVFYRTFSLFKATPVLLVENIYVRHTARGLGVGRKLLTAAAGEAAARGWRRLELNVRAENDSAAGFYRRLGFTKPGEEVRRLEDEALEALAEAGGDA</sequence>
<dbReference type="Gene3D" id="3.40.630.30">
    <property type="match status" value="1"/>
</dbReference>
<accession>A0A369TC91</accession>
<keyword evidence="6" id="KW-1185">Reference proteome</keyword>
<dbReference type="SUPFAM" id="SSF55729">
    <property type="entry name" value="Acyl-CoA N-acyltransferases (Nat)"/>
    <property type="match status" value="1"/>
</dbReference>
<evidence type="ECO:0000313" key="5">
    <source>
        <dbReference type="EMBL" id="RDD62961.1"/>
    </source>
</evidence>
<comment type="caution">
    <text evidence="5">The sequence shown here is derived from an EMBL/GenBank/DDBJ whole genome shotgun (WGS) entry which is preliminary data.</text>
</comment>
<dbReference type="CDD" id="cd04301">
    <property type="entry name" value="NAT_SF"/>
    <property type="match status" value="1"/>
</dbReference>
<dbReference type="PROSITE" id="PS51186">
    <property type="entry name" value="GNAT"/>
    <property type="match status" value="1"/>
</dbReference>
<dbReference type="PANTHER" id="PTHR10545">
    <property type="entry name" value="DIAMINE N-ACETYLTRANSFERASE"/>
    <property type="match status" value="1"/>
</dbReference>
<dbReference type="Pfam" id="PF00583">
    <property type="entry name" value="Acetyltransf_1"/>
    <property type="match status" value="1"/>
</dbReference>